<evidence type="ECO:0000256" key="3">
    <source>
        <dbReference type="PIRSR" id="PIRSR600101-2"/>
    </source>
</evidence>
<feature type="active site" description="Nucleophile" evidence="2">
    <location>
        <position position="444"/>
    </location>
</feature>
<dbReference type="NCBIfam" id="TIGR00066">
    <property type="entry name" value="g_glut_trans"/>
    <property type="match status" value="1"/>
</dbReference>
<gene>
    <name evidence="5" type="ORF">PYX00_005525</name>
</gene>
<dbReference type="Gene3D" id="1.10.246.130">
    <property type="match status" value="1"/>
</dbReference>
<dbReference type="PANTHER" id="PTHR11686">
    <property type="entry name" value="GAMMA GLUTAMYL TRANSPEPTIDASE"/>
    <property type="match status" value="1"/>
</dbReference>
<accession>A0AAW2HS40</accession>
<dbReference type="FunFam" id="1.10.246.130:FF:000001">
    <property type="entry name" value="Gamma-glutamyltransferase 5 isoform 1"/>
    <property type="match status" value="1"/>
</dbReference>
<evidence type="ECO:0000256" key="2">
    <source>
        <dbReference type="PIRSR" id="PIRSR600101-1"/>
    </source>
</evidence>
<evidence type="ECO:0000256" key="1">
    <source>
        <dbReference type="ARBA" id="ARBA00084097"/>
    </source>
</evidence>
<feature type="binding site" evidence="3">
    <location>
        <begin position="462"/>
        <end position="464"/>
    </location>
    <ligand>
        <name>L-glutamate</name>
        <dbReference type="ChEBI" id="CHEBI:29985"/>
    </ligand>
</feature>
<keyword evidence="1" id="KW-0800">Toxin</keyword>
<dbReference type="SUPFAM" id="SSF56235">
    <property type="entry name" value="N-terminal nucleophile aminohydrolases (Ntn hydrolases)"/>
    <property type="match status" value="1"/>
</dbReference>
<dbReference type="InterPro" id="IPR000101">
    <property type="entry name" value="GGT_peptidase"/>
</dbReference>
<feature type="binding site" evidence="3">
    <location>
        <position position="166"/>
    </location>
    <ligand>
        <name>L-glutamate</name>
        <dbReference type="ChEBI" id="CHEBI:29985"/>
    </ligand>
</feature>
<reference evidence="5" key="1">
    <citation type="journal article" date="2024" name="Gigascience">
        <title>Chromosome-level genome of the poultry shaft louse Menopon gallinae provides insight into the host-switching and adaptive evolution of parasitic lice.</title>
        <authorList>
            <person name="Xu Y."/>
            <person name="Ma L."/>
            <person name="Liu S."/>
            <person name="Liang Y."/>
            <person name="Liu Q."/>
            <person name="He Z."/>
            <person name="Tian L."/>
            <person name="Duan Y."/>
            <person name="Cai W."/>
            <person name="Li H."/>
            <person name="Song F."/>
        </authorList>
    </citation>
    <scope>NUCLEOTIDE SEQUENCE</scope>
    <source>
        <strain evidence="5">Cailab_2023a</strain>
    </source>
</reference>
<evidence type="ECO:0000313" key="5">
    <source>
        <dbReference type="EMBL" id="KAL0272627.1"/>
    </source>
</evidence>
<dbReference type="AlphaFoldDB" id="A0AAW2HS40"/>
<sequence length="633" mass="69955">MSHEILLGSVEDETNSARNQFGLYFRKIKQRSICNKKCIIFLVIAVVAVAVVVGISVNPSDRKSKPRQLYSDYYVCETEPPDVTEPPKPSSAKFGNYKNAVVTSNGYLCAKIGKDVLLENGTAVDAAIATLICEGVVCPQSMGLGGGFLMTIHSKAKGEVMVLNAREYAPAAASENMYNGNATKSEVGGLSVAVPTELKGYEEAYKRYGGGVSWARLFEPTIKICEEGFPVYSYLAYHLKKYEKVILNSPTLREVLANPKTGKVLAEGELMRRPQLAKTLRLVADKGIKVFYEGPLAEAMVKEVQNDGGILTLEDMKNVEVEWQEPLKTKYEGYTMYSSHLPGSGVLIQFMLNILQDFIPAADDGITYHRITEAFKYGYGRRTELGDISKDHFVPDIKYTKELIKNLTSEKYAHEIRKTIKDDRTHQDPKYYGAKVAQPDDHGTSQISVMTANGDSVSATSTINLIFGSKFRSLSTGIIYNNEMCDFSAPNITNPFGIPPSPANFIKPGKRPLSSMCPTIFLDERNDSVLVTGASGGSRITTSTVLVIINNLIFGKNIKESLDERRIHHQLFPMELDYEYGFLAQNVKTLQKIGHKTCRSSVRTTSTITSCARYKGNVTGSYDYRRGGSVDGF</sequence>
<dbReference type="PANTHER" id="PTHR11686:SF72">
    <property type="entry name" value="GAMMA-GLUTAMYL TRANSPEPTIDASE, ISOFORM A"/>
    <property type="match status" value="1"/>
</dbReference>
<protein>
    <submittedName>
        <fullName evidence="5">Uncharacterized protein</fullName>
    </submittedName>
</protein>
<dbReference type="GO" id="GO:0006751">
    <property type="term" value="P:glutathione catabolic process"/>
    <property type="evidence" value="ECO:0007669"/>
    <property type="project" value="InterPro"/>
</dbReference>
<dbReference type="GO" id="GO:0036374">
    <property type="term" value="F:glutathione hydrolase activity"/>
    <property type="evidence" value="ECO:0007669"/>
    <property type="project" value="InterPro"/>
</dbReference>
<organism evidence="5">
    <name type="scientific">Menopon gallinae</name>
    <name type="common">poultry shaft louse</name>
    <dbReference type="NCBI Taxonomy" id="328185"/>
    <lineage>
        <taxon>Eukaryota</taxon>
        <taxon>Metazoa</taxon>
        <taxon>Ecdysozoa</taxon>
        <taxon>Arthropoda</taxon>
        <taxon>Hexapoda</taxon>
        <taxon>Insecta</taxon>
        <taxon>Pterygota</taxon>
        <taxon>Neoptera</taxon>
        <taxon>Paraneoptera</taxon>
        <taxon>Psocodea</taxon>
        <taxon>Troctomorpha</taxon>
        <taxon>Phthiraptera</taxon>
        <taxon>Amblycera</taxon>
        <taxon>Menoponidae</taxon>
        <taxon>Menopon</taxon>
    </lineage>
</organism>
<name>A0AAW2HS40_9NEOP</name>
<dbReference type="PRINTS" id="PR01210">
    <property type="entry name" value="GGTRANSPTASE"/>
</dbReference>
<dbReference type="FunFam" id="3.60.20.40:FF:000001">
    <property type="entry name" value="Gamma-glutamyltranspeptidase 1"/>
    <property type="match status" value="1"/>
</dbReference>
<keyword evidence="1" id="KW-1199">Hemostasis impairing toxin</keyword>
<keyword evidence="4" id="KW-0812">Transmembrane</keyword>
<dbReference type="EMBL" id="JARGDH010000003">
    <property type="protein sequence ID" value="KAL0272627.1"/>
    <property type="molecule type" value="Genomic_DNA"/>
</dbReference>
<evidence type="ECO:0000256" key="4">
    <source>
        <dbReference type="SAM" id="Phobius"/>
    </source>
</evidence>
<feature type="transmembrane region" description="Helical" evidence="4">
    <location>
        <begin position="38"/>
        <end position="57"/>
    </location>
</feature>
<feature type="binding site" evidence="3">
    <location>
        <begin position="514"/>
        <end position="515"/>
    </location>
    <ligand>
        <name>L-glutamate</name>
        <dbReference type="ChEBI" id="CHEBI:29985"/>
    </ligand>
</feature>
<dbReference type="Gene3D" id="3.60.20.40">
    <property type="match status" value="1"/>
</dbReference>
<dbReference type="GO" id="GO:0005886">
    <property type="term" value="C:plasma membrane"/>
    <property type="evidence" value="ECO:0007669"/>
    <property type="project" value="TreeGrafter"/>
</dbReference>
<keyword evidence="1" id="KW-1202">Platelet aggregation activating toxin</keyword>
<dbReference type="InterPro" id="IPR043138">
    <property type="entry name" value="GGT_lsub"/>
</dbReference>
<dbReference type="InterPro" id="IPR029055">
    <property type="entry name" value="Ntn_hydrolases_N"/>
</dbReference>
<dbReference type="Pfam" id="PF01019">
    <property type="entry name" value="G_glu_transpept"/>
    <property type="match status" value="1"/>
</dbReference>
<feature type="binding site" evidence="3">
    <location>
        <position position="537"/>
    </location>
    <ligand>
        <name>L-glutamate</name>
        <dbReference type="ChEBI" id="CHEBI:29985"/>
    </ligand>
</feature>
<keyword evidence="4" id="KW-0472">Membrane</keyword>
<dbReference type="EMBL" id="JARGDH010000003">
    <property type="protein sequence ID" value="KAL0272629.1"/>
    <property type="molecule type" value="Genomic_DNA"/>
</dbReference>
<proteinExistence type="predicted"/>
<keyword evidence="4" id="KW-1133">Transmembrane helix</keyword>
<comment type="caution">
    <text evidence="5">The sequence shown here is derived from an EMBL/GenBank/DDBJ whole genome shotgun (WGS) entry which is preliminary data.</text>
</comment>
<dbReference type="InterPro" id="IPR043137">
    <property type="entry name" value="GGT_ssub_C"/>
</dbReference>
<feature type="binding site" evidence="3">
    <location>
        <position position="486"/>
    </location>
    <ligand>
        <name>L-glutamate</name>
        <dbReference type="ChEBI" id="CHEBI:29985"/>
    </ligand>
</feature>